<evidence type="ECO:0000313" key="2">
    <source>
        <dbReference type="EMBL" id="KRR25950.1"/>
    </source>
</evidence>
<evidence type="ECO:0000256" key="1">
    <source>
        <dbReference type="SAM" id="MobiDB-lite"/>
    </source>
</evidence>
<gene>
    <name evidence="2" type="ORF">CQ13_23285</name>
</gene>
<evidence type="ECO:0000313" key="3">
    <source>
        <dbReference type="Proteomes" id="UP000052023"/>
    </source>
</evidence>
<protein>
    <submittedName>
        <fullName evidence="2">Uncharacterized protein</fullName>
    </submittedName>
</protein>
<proteinExistence type="predicted"/>
<accession>A0A0R3N1U3</accession>
<sequence>MRTSPATSIIPSGARSFGRRPLKSFAGHVTCLMLFRHDETDTDVLVSDDGDAGGAVWLPKALLSIDRADRSRFLVVTLSQRTAHQHQLSTRIIDRTRFTHEERADLEDAITTAARARKRLSGREDARPFPGRNAFA</sequence>
<keyword evidence="3" id="KW-1185">Reference proteome</keyword>
<organism evidence="2 3">
    <name type="scientific">Bradyrhizobium retamae</name>
    <dbReference type="NCBI Taxonomy" id="1300035"/>
    <lineage>
        <taxon>Bacteria</taxon>
        <taxon>Pseudomonadati</taxon>
        <taxon>Pseudomonadota</taxon>
        <taxon>Alphaproteobacteria</taxon>
        <taxon>Hyphomicrobiales</taxon>
        <taxon>Nitrobacteraceae</taxon>
        <taxon>Bradyrhizobium</taxon>
    </lineage>
</organism>
<dbReference type="Proteomes" id="UP000052023">
    <property type="component" value="Unassembled WGS sequence"/>
</dbReference>
<dbReference type="OrthoDB" id="8024304at2"/>
<dbReference type="AlphaFoldDB" id="A0A0R3N1U3"/>
<reference evidence="2 3" key="1">
    <citation type="submission" date="2014-03" db="EMBL/GenBank/DDBJ databases">
        <title>Bradyrhizobium valentinum sp. nov., isolated from effective nodules of Lupinus mariae-josephae, a lupine endemic of basic-lime soils in Eastern Spain.</title>
        <authorList>
            <person name="Duran D."/>
            <person name="Rey L."/>
            <person name="Navarro A."/>
            <person name="Busquets A."/>
            <person name="Imperial J."/>
            <person name="Ruiz-Argueso T."/>
        </authorList>
    </citation>
    <scope>NUCLEOTIDE SEQUENCE [LARGE SCALE GENOMIC DNA]</scope>
    <source>
        <strain evidence="2 3">Ro19</strain>
    </source>
</reference>
<dbReference type="EMBL" id="LLYA01000135">
    <property type="protein sequence ID" value="KRR25950.1"/>
    <property type="molecule type" value="Genomic_DNA"/>
</dbReference>
<comment type="caution">
    <text evidence="2">The sequence shown here is derived from an EMBL/GenBank/DDBJ whole genome shotgun (WGS) entry which is preliminary data.</text>
</comment>
<feature type="region of interest" description="Disordered" evidence="1">
    <location>
        <begin position="117"/>
        <end position="136"/>
    </location>
</feature>
<dbReference type="RefSeq" id="WP_057843835.1">
    <property type="nucleotide sequence ID" value="NZ_LLYA01000135.1"/>
</dbReference>
<name>A0A0R3N1U3_9BRAD</name>